<dbReference type="EMBL" id="QRAL01000006">
    <property type="protein sequence ID" value="RSU58019.1"/>
    <property type="molecule type" value="Genomic_DNA"/>
</dbReference>
<comment type="caution">
    <text evidence="1">The sequence shown here is derived from an EMBL/GenBank/DDBJ whole genome shotgun (WGS) entry which is preliminary data.</text>
</comment>
<proteinExistence type="predicted"/>
<evidence type="ECO:0000313" key="1">
    <source>
        <dbReference type="EMBL" id="RSU58019.1"/>
    </source>
</evidence>
<organism evidence="1 2">
    <name type="scientific">Sphingobium yanoikuyae</name>
    <name type="common">Sphingomonas yanoikuyae</name>
    <dbReference type="NCBI Taxonomy" id="13690"/>
    <lineage>
        <taxon>Bacteria</taxon>
        <taxon>Pseudomonadati</taxon>
        <taxon>Pseudomonadota</taxon>
        <taxon>Alphaproteobacteria</taxon>
        <taxon>Sphingomonadales</taxon>
        <taxon>Sphingomonadaceae</taxon>
        <taxon>Sphingobium</taxon>
    </lineage>
</organism>
<dbReference type="Proteomes" id="UP000287401">
    <property type="component" value="Unassembled WGS sequence"/>
</dbReference>
<reference evidence="1 2" key="1">
    <citation type="submission" date="2018-07" db="EMBL/GenBank/DDBJ databases">
        <title>Genomic and Epidemiologic Investigation of an Indolent Hospital Outbreak.</title>
        <authorList>
            <person name="Johnson R.C."/>
            <person name="Deming C."/>
            <person name="Conlan S."/>
            <person name="Zellmer C.J."/>
            <person name="Michelin A.V."/>
            <person name="Lee-Lin S."/>
            <person name="Thomas P.J."/>
            <person name="Park M."/>
            <person name="Weingarten R.A."/>
            <person name="Less J."/>
            <person name="Dekker J.P."/>
            <person name="Frank K.M."/>
            <person name="Musser K.A."/>
            <person name="Mcquiston J.R."/>
            <person name="Henderson D.K."/>
            <person name="Lau A.F."/>
            <person name="Palmore T.N."/>
            <person name="Segre J.A."/>
        </authorList>
    </citation>
    <scope>NUCLEOTIDE SEQUENCE [LARGE SCALE GENOMIC DNA]</scope>
    <source>
        <strain evidence="1 2">SK-NIH.Env6_1116</strain>
    </source>
</reference>
<sequence>MANIDFTLSAEARPAFDALLEVGQAIAATHGEDVAIEWAQGVMSRDVDLFIKTVVKPKRPILKVIAGGLT</sequence>
<evidence type="ECO:0000313" key="2">
    <source>
        <dbReference type="Proteomes" id="UP000287401"/>
    </source>
</evidence>
<accession>A0A430BZ83</accession>
<gene>
    <name evidence="1" type="ORF">DAH51_07185</name>
</gene>
<name>A0A430BZ83_SPHYA</name>
<dbReference type="AlphaFoldDB" id="A0A430BZ83"/>
<protein>
    <submittedName>
        <fullName evidence="1">Uncharacterized protein</fullName>
    </submittedName>
</protein>